<reference evidence="1 2" key="1">
    <citation type="journal article" date="2018" name="Sci. Rep.">
        <title>Genomic signatures of local adaptation to the degree of environmental predictability in rotifers.</title>
        <authorList>
            <person name="Franch-Gras L."/>
            <person name="Hahn C."/>
            <person name="Garcia-Roger E.M."/>
            <person name="Carmona M.J."/>
            <person name="Serra M."/>
            <person name="Gomez A."/>
        </authorList>
    </citation>
    <scope>NUCLEOTIDE SEQUENCE [LARGE SCALE GENOMIC DNA]</scope>
    <source>
        <strain evidence="1">HYR1</strain>
    </source>
</reference>
<keyword evidence="2" id="KW-1185">Reference proteome</keyword>
<dbReference type="EMBL" id="REGN01009486">
    <property type="protein sequence ID" value="RNA01070.1"/>
    <property type="molecule type" value="Genomic_DNA"/>
</dbReference>
<accession>A0A3M7PPU1</accession>
<protein>
    <submittedName>
        <fullName evidence="1">Uncharacterized protein</fullName>
    </submittedName>
</protein>
<dbReference type="AlphaFoldDB" id="A0A3M7PPU1"/>
<name>A0A3M7PPU1_BRAPC</name>
<gene>
    <name evidence="1" type="ORF">BpHYR1_029123</name>
</gene>
<organism evidence="1 2">
    <name type="scientific">Brachionus plicatilis</name>
    <name type="common">Marine rotifer</name>
    <name type="synonym">Brachionus muelleri</name>
    <dbReference type="NCBI Taxonomy" id="10195"/>
    <lineage>
        <taxon>Eukaryota</taxon>
        <taxon>Metazoa</taxon>
        <taxon>Spiralia</taxon>
        <taxon>Gnathifera</taxon>
        <taxon>Rotifera</taxon>
        <taxon>Eurotatoria</taxon>
        <taxon>Monogononta</taxon>
        <taxon>Pseudotrocha</taxon>
        <taxon>Ploima</taxon>
        <taxon>Brachionidae</taxon>
        <taxon>Brachionus</taxon>
    </lineage>
</organism>
<evidence type="ECO:0000313" key="2">
    <source>
        <dbReference type="Proteomes" id="UP000276133"/>
    </source>
</evidence>
<sequence length="63" mass="7320">MYQKKKSVFCDKFGASHQDLFLGSLAPAPDDSTVIKAISFLLWFIMNEKNFCFQQKKFHIINC</sequence>
<dbReference type="Proteomes" id="UP000276133">
    <property type="component" value="Unassembled WGS sequence"/>
</dbReference>
<proteinExistence type="predicted"/>
<comment type="caution">
    <text evidence="1">The sequence shown here is derived from an EMBL/GenBank/DDBJ whole genome shotgun (WGS) entry which is preliminary data.</text>
</comment>
<evidence type="ECO:0000313" key="1">
    <source>
        <dbReference type="EMBL" id="RNA01070.1"/>
    </source>
</evidence>